<dbReference type="OrthoDB" id="346910at2759"/>
<dbReference type="RefSeq" id="XP_024327925.1">
    <property type="nucleotide sequence ID" value="XM_024464427.1"/>
</dbReference>
<keyword evidence="3" id="KW-1133">Transmembrane helix</keyword>
<reference evidence="5" key="1">
    <citation type="submission" date="2016-03" db="EMBL/GenBank/DDBJ databases">
        <title>Updated assembly of Pseudogymnoascus destructans, the fungus causing white-nose syndrome of bats.</title>
        <authorList>
            <person name="Palmer J.M."/>
            <person name="Drees K.P."/>
            <person name="Foster J.T."/>
            <person name="Lindner D.L."/>
        </authorList>
    </citation>
    <scope>NUCLEOTIDE SEQUENCE [LARGE SCALE GENOMIC DNA]</scope>
    <source>
        <strain evidence="5">20631-21</strain>
    </source>
</reference>
<dbReference type="GeneID" id="36283833"/>
<dbReference type="InterPro" id="IPR035984">
    <property type="entry name" value="Acyl-CoA-binding_sf"/>
</dbReference>
<dbReference type="Proteomes" id="UP000077154">
    <property type="component" value="Unassembled WGS sequence"/>
</dbReference>
<dbReference type="Gene3D" id="1.20.80.10">
    <property type="match status" value="1"/>
</dbReference>
<dbReference type="InterPro" id="IPR000582">
    <property type="entry name" value="Acyl-CoA-binding_protein"/>
</dbReference>
<evidence type="ECO:0000256" key="1">
    <source>
        <dbReference type="ARBA" id="ARBA00023121"/>
    </source>
</evidence>
<dbReference type="GO" id="GO:0000062">
    <property type="term" value="F:fatty-acyl-CoA binding"/>
    <property type="evidence" value="ECO:0007669"/>
    <property type="project" value="InterPro"/>
</dbReference>
<gene>
    <name evidence="5" type="ORF">VC83_00740</name>
</gene>
<evidence type="ECO:0000313" key="5">
    <source>
        <dbReference type="EMBL" id="OAF62653.1"/>
    </source>
</evidence>
<protein>
    <recommendedName>
        <fullName evidence="4">ACB domain-containing protein</fullName>
    </recommendedName>
</protein>
<dbReference type="EMBL" id="KV441387">
    <property type="protein sequence ID" value="OAF62653.1"/>
    <property type="molecule type" value="Genomic_DNA"/>
</dbReference>
<dbReference type="SUPFAM" id="SSF47027">
    <property type="entry name" value="Acyl-CoA binding protein"/>
    <property type="match status" value="1"/>
</dbReference>
<keyword evidence="3" id="KW-0812">Transmembrane</keyword>
<dbReference type="Pfam" id="PF00887">
    <property type="entry name" value="ACBP"/>
    <property type="match status" value="1"/>
</dbReference>
<feature type="compositionally biased region" description="Low complexity" evidence="2">
    <location>
        <begin position="125"/>
        <end position="137"/>
    </location>
</feature>
<accession>A0A177AMZ9</accession>
<dbReference type="VEuPathDB" id="FungiDB:GMDG_03499"/>
<feature type="region of interest" description="Disordered" evidence="2">
    <location>
        <begin position="125"/>
        <end position="166"/>
    </location>
</feature>
<keyword evidence="1" id="KW-0446">Lipid-binding</keyword>
<feature type="domain" description="ACB" evidence="4">
    <location>
        <begin position="5"/>
        <end position="103"/>
    </location>
</feature>
<name>A0A177AMZ9_9PEZI</name>
<dbReference type="AlphaFoldDB" id="A0A177AMZ9"/>
<sequence length="291" mass="33444">MADSVDRVFVHALNTVKKIPRTGSARPPPADRLRLYGLYKQAMEGDVDGVMDRPGGGGYTKDDDTIREQEKWDAWDAQKGVSRTEAKRRYIEALIETMHRYASTTSDSRELVAELEFVWNQIKHNSASSSNSSPPREGSGRRFTAPMSGSEGPMKVLSPMSQDDEADREHVRRLVEEEDGLDEDIQDADRAKGTPWRTKVESTLVKMTTEVAALREQIASGREWRDKRRRTIGAWLGWLLFAALKQVAFDAFFLMLVLIWMRKKKDRRLEDLVREFLRQGRAYIRQFLPPR</sequence>
<dbReference type="eggNOG" id="KOG0817">
    <property type="taxonomic scope" value="Eukaryota"/>
</dbReference>
<dbReference type="PROSITE" id="PS51228">
    <property type="entry name" value="ACB_2"/>
    <property type="match status" value="1"/>
</dbReference>
<proteinExistence type="predicted"/>
<evidence type="ECO:0000256" key="2">
    <source>
        <dbReference type="SAM" id="MobiDB-lite"/>
    </source>
</evidence>
<organism evidence="5">
    <name type="scientific">Pseudogymnoascus destructans</name>
    <dbReference type="NCBI Taxonomy" id="655981"/>
    <lineage>
        <taxon>Eukaryota</taxon>
        <taxon>Fungi</taxon>
        <taxon>Dikarya</taxon>
        <taxon>Ascomycota</taxon>
        <taxon>Pezizomycotina</taxon>
        <taxon>Leotiomycetes</taxon>
        <taxon>Thelebolales</taxon>
        <taxon>Thelebolaceae</taxon>
        <taxon>Pseudogymnoascus</taxon>
    </lineage>
</organism>
<evidence type="ECO:0000259" key="4">
    <source>
        <dbReference type="PROSITE" id="PS51228"/>
    </source>
</evidence>
<keyword evidence="3" id="KW-0472">Membrane</keyword>
<dbReference type="InterPro" id="IPR014352">
    <property type="entry name" value="FERM/acyl-CoA-bd_prot_sf"/>
</dbReference>
<dbReference type="GO" id="GO:0006631">
    <property type="term" value="P:fatty acid metabolic process"/>
    <property type="evidence" value="ECO:0007669"/>
    <property type="project" value="TreeGrafter"/>
</dbReference>
<evidence type="ECO:0000256" key="3">
    <source>
        <dbReference type="SAM" id="Phobius"/>
    </source>
</evidence>
<dbReference type="PANTHER" id="PTHR23310">
    <property type="entry name" value="ACYL-COA-BINDING PROTEIN, ACBP"/>
    <property type="match status" value="1"/>
</dbReference>
<dbReference type="PANTHER" id="PTHR23310:SF133">
    <property type="entry name" value="COA BINDING PROTEIN, PUTATIVE (AFU_ORTHOLOGUE AFUA_1G12300)-RELATED"/>
    <property type="match status" value="1"/>
</dbReference>
<feature type="transmembrane region" description="Helical" evidence="3">
    <location>
        <begin position="235"/>
        <end position="260"/>
    </location>
</feature>